<dbReference type="Gene3D" id="3.40.50.970">
    <property type="match status" value="2"/>
</dbReference>
<dbReference type="GO" id="GO:0030976">
    <property type="term" value="F:thiamine pyrophosphate binding"/>
    <property type="evidence" value="ECO:0007669"/>
    <property type="project" value="InterPro"/>
</dbReference>
<feature type="domain" description="Thiamine pyrophosphate enzyme N-terminal TPP-binding" evidence="6">
    <location>
        <begin position="8"/>
        <end position="121"/>
    </location>
</feature>
<dbReference type="InterPro" id="IPR045229">
    <property type="entry name" value="TPP_enz"/>
</dbReference>
<dbReference type="Gene3D" id="3.40.50.1220">
    <property type="entry name" value="TPP-binding domain"/>
    <property type="match status" value="1"/>
</dbReference>
<organism evidence="7 8">
    <name type="scientific">Sphingobium chungbukense</name>
    <dbReference type="NCBI Taxonomy" id="56193"/>
    <lineage>
        <taxon>Bacteria</taxon>
        <taxon>Pseudomonadati</taxon>
        <taxon>Pseudomonadota</taxon>
        <taxon>Alphaproteobacteria</taxon>
        <taxon>Sphingomonadales</taxon>
        <taxon>Sphingomonadaceae</taxon>
        <taxon>Sphingobium</taxon>
    </lineage>
</organism>
<keyword evidence="8" id="KW-1185">Reference proteome</keyword>
<evidence type="ECO:0000259" key="6">
    <source>
        <dbReference type="Pfam" id="PF02776"/>
    </source>
</evidence>
<dbReference type="InterPro" id="IPR029035">
    <property type="entry name" value="DHS-like_NAD/FAD-binding_dom"/>
</dbReference>
<dbReference type="GO" id="GO:0050660">
    <property type="term" value="F:flavin adenine dinucleotide binding"/>
    <property type="evidence" value="ECO:0007669"/>
    <property type="project" value="TreeGrafter"/>
</dbReference>
<dbReference type="RefSeq" id="WP_046762125.1">
    <property type="nucleotide sequence ID" value="NZ_LBIC01000001.1"/>
</dbReference>
<feature type="domain" description="Thiamine pyrophosphate enzyme TPP-binding" evidence="5">
    <location>
        <begin position="386"/>
        <end position="532"/>
    </location>
</feature>
<dbReference type="Pfam" id="PF02776">
    <property type="entry name" value="TPP_enzyme_N"/>
    <property type="match status" value="1"/>
</dbReference>
<dbReference type="Pfam" id="PF02775">
    <property type="entry name" value="TPP_enzyme_C"/>
    <property type="match status" value="1"/>
</dbReference>
<dbReference type="InterPro" id="IPR012001">
    <property type="entry name" value="Thiamin_PyroP_enz_TPP-bd_dom"/>
</dbReference>
<dbReference type="PATRIC" id="fig|56193.3.peg.647"/>
<dbReference type="PANTHER" id="PTHR18968:SF120">
    <property type="entry name" value="ACETOLACTATE SYNTHASE LARGE SUBUNIT"/>
    <property type="match status" value="1"/>
</dbReference>
<dbReference type="GO" id="GO:0009099">
    <property type="term" value="P:L-valine biosynthetic process"/>
    <property type="evidence" value="ECO:0007669"/>
    <property type="project" value="TreeGrafter"/>
</dbReference>
<dbReference type="FunFam" id="3.40.50.970:FF:000007">
    <property type="entry name" value="Acetolactate synthase"/>
    <property type="match status" value="1"/>
</dbReference>
<comment type="caution">
    <text evidence="7">The sequence shown here is derived from an EMBL/GenBank/DDBJ whole genome shotgun (WGS) entry which is preliminary data.</text>
</comment>
<keyword evidence="2 3" id="KW-0786">Thiamine pyrophosphate</keyword>
<reference evidence="7 8" key="1">
    <citation type="submission" date="2015-04" db="EMBL/GenBank/DDBJ databases">
        <title>Genome sequence of aromatic hydrocarbons-degrading Sphingobium chungbukense DJ77.</title>
        <authorList>
            <person name="Kim Y.-C."/>
            <person name="Chae J.-C."/>
        </authorList>
    </citation>
    <scope>NUCLEOTIDE SEQUENCE [LARGE SCALE GENOMIC DNA]</scope>
    <source>
        <strain evidence="7 8">DJ77</strain>
    </source>
</reference>
<dbReference type="PROSITE" id="PS00187">
    <property type="entry name" value="TPP_ENZYMES"/>
    <property type="match status" value="1"/>
</dbReference>
<dbReference type="CDD" id="cd07035">
    <property type="entry name" value="TPP_PYR_POX_like"/>
    <property type="match status" value="1"/>
</dbReference>
<dbReference type="NCBIfam" id="NF006052">
    <property type="entry name" value="PRK08199.1"/>
    <property type="match status" value="1"/>
</dbReference>
<dbReference type="Proteomes" id="UP000033874">
    <property type="component" value="Unassembled WGS sequence"/>
</dbReference>
<evidence type="ECO:0000259" key="4">
    <source>
        <dbReference type="Pfam" id="PF00205"/>
    </source>
</evidence>
<dbReference type="GO" id="GO:0003984">
    <property type="term" value="F:acetolactate synthase activity"/>
    <property type="evidence" value="ECO:0007669"/>
    <property type="project" value="TreeGrafter"/>
</dbReference>
<dbReference type="GO" id="GO:0000287">
    <property type="term" value="F:magnesium ion binding"/>
    <property type="evidence" value="ECO:0007669"/>
    <property type="project" value="InterPro"/>
</dbReference>
<dbReference type="AlphaFoldDB" id="A0A0M3AU08"/>
<evidence type="ECO:0000256" key="3">
    <source>
        <dbReference type="RuleBase" id="RU362132"/>
    </source>
</evidence>
<evidence type="ECO:0000259" key="5">
    <source>
        <dbReference type="Pfam" id="PF02775"/>
    </source>
</evidence>
<name>A0A0M3AU08_9SPHN</name>
<accession>A0A0M3AU08</accession>
<evidence type="ECO:0000256" key="2">
    <source>
        <dbReference type="ARBA" id="ARBA00023052"/>
    </source>
</evidence>
<dbReference type="CDD" id="cd00568">
    <property type="entry name" value="TPP_enzymes"/>
    <property type="match status" value="1"/>
</dbReference>
<dbReference type="InterPro" id="IPR011766">
    <property type="entry name" value="TPP_enzyme_TPP-bd"/>
</dbReference>
<dbReference type="GO" id="GO:0005948">
    <property type="term" value="C:acetolactate synthase complex"/>
    <property type="evidence" value="ECO:0007669"/>
    <property type="project" value="TreeGrafter"/>
</dbReference>
<proteinExistence type="inferred from homology"/>
<dbReference type="InterPro" id="IPR000399">
    <property type="entry name" value="TPP-bd_CS"/>
</dbReference>
<evidence type="ECO:0000313" key="7">
    <source>
        <dbReference type="EMBL" id="KKW93682.1"/>
    </source>
</evidence>
<gene>
    <name evidence="7" type="ORF">YP76_03160</name>
</gene>
<feature type="domain" description="Thiamine pyrophosphate enzyme central" evidence="4">
    <location>
        <begin position="197"/>
        <end position="327"/>
    </location>
</feature>
<comment type="similarity">
    <text evidence="1 3">Belongs to the TPP enzyme family.</text>
</comment>
<dbReference type="InterPro" id="IPR012000">
    <property type="entry name" value="Thiamin_PyroP_enz_cen_dom"/>
</dbReference>
<protein>
    <submittedName>
        <fullName evidence="7">Thiamine pyrophosphate-binding protein</fullName>
    </submittedName>
</protein>
<sequence>MSDIEGKTGGRLLVEALVARCVDHVFCVPGESYLAVLDALVDEPGIRVVTCRHESGAANMAEAYGKLTGKPGICMVTRGPGATNAAIGVHTAQQDSTPMILFVGQIGRGDRGRGAFQEVDYRAALGDLAKWSVELDDASRTDEILGRAFATALQGRRGPVIIALPEDMLTEVARPQGFHPTPPCSTGLDPATAASIHAALDQATKPLLLLGGSGWSDEALKRLEKWADAAELPVLLSFRRKDLWDNEHRCYIGDIGLGTNPKLLERVREADLILAIGARLGENVTQGYTLFRREDMARKLIHILADPAELGRVWPPLIASATDVAAAALKLAETPLRGRWPQWRSAGRADYEAFSSPVAVTGQVNLSQIFAGLGAHMPADTIICNGAGNYAAWLHRFHRHRRPHTQLAPTSGAMGYGVPAAVAAKLVHPDREVICVSGDGCFLMTGQEIATAVQHDARVIFIVVDNGSYGTIRMHQEKEYPGRVIATNLRNPDFAAYARAFGAWAITVESTEAFEPALAQARECGTVALIHVKTSVQDIAPGRTLPAAESQ</sequence>
<evidence type="ECO:0000313" key="8">
    <source>
        <dbReference type="Proteomes" id="UP000033874"/>
    </source>
</evidence>
<dbReference type="PANTHER" id="PTHR18968">
    <property type="entry name" value="THIAMINE PYROPHOSPHATE ENZYMES"/>
    <property type="match status" value="1"/>
</dbReference>
<dbReference type="Pfam" id="PF00205">
    <property type="entry name" value="TPP_enzyme_M"/>
    <property type="match status" value="1"/>
</dbReference>
<dbReference type="SUPFAM" id="SSF52518">
    <property type="entry name" value="Thiamin diphosphate-binding fold (THDP-binding)"/>
    <property type="match status" value="2"/>
</dbReference>
<dbReference type="STRING" id="56193.YP76_03160"/>
<dbReference type="GO" id="GO:0009097">
    <property type="term" value="P:isoleucine biosynthetic process"/>
    <property type="evidence" value="ECO:0007669"/>
    <property type="project" value="TreeGrafter"/>
</dbReference>
<dbReference type="SUPFAM" id="SSF52467">
    <property type="entry name" value="DHS-like NAD/FAD-binding domain"/>
    <property type="match status" value="1"/>
</dbReference>
<evidence type="ECO:0000256" key="1">
    <source>
        <dbReference type="ARBA" id="ARBA00007812"/>
    </source>
</evidence>
<dbReference type="EMBL" id="LBIC01000001">
    <property type="protein sequence ID" value="KKW93682.1"/>
    <property type="molecule type" value="Genomic_DNA"/>
</dbReference>
<dbReference type="InterPro" id="IPR029061">
    <property type="entry name" value="THDP-binding"/>
</dbReference>